<evidence type="ECO:0000256" key="1">
    <source>
        <dbReference type="SAM" id="MobiDB-lite"/>
    </source>
</evidence>
<reference evidence="2 3" key="1">
    <citation type="submission" date="2021-05" db="EMBL/GenBank/DDBJ databases">
        <title>Genetic and Functional Diversity in Clade A Lucinid endosymbionts from the Bahamas.</title>
        <authorList>
            <person name="Giani N.M."/>
            <person name="Engel A.S."/>
            <person name="Campbell B.J."/>
        </authorList>
    </citation>
    <scope>NUCLEOTIDE SEQUENCE [LARGE SCALE GENOMIC DNA]</scope>
    <source>
        <strain evidence="2">LUC16012Gg_MoonRockCtena</strain>
    </source>
</reference>
<organism evidence="2 3">
    <name type="scientific">Candidatus Thiodiazotropha taylori</name>
    <dbReference type="NCBI Taxonomy" id="2792791"/>
    <lineage>
        <taxon>Bacteria</taxon>
        <taxon>Pseudomonadati</taxon>
        <taxon>Pseudomonadota</taxon>
        <taxon>Gammaproteobacteria</taxon>
        <taxon>Chromatiales</taxon>
        <taxon>Sedimenticolaceae</taxon>
        <taxon>Candidatus Thiodiazotropha</taxon>
    </lineage>
</organism>
<proteinExistence type="predicted"/>
<name>A0A944QVD3_9GAMM</name>
<sequence length="54" mass="6058">MLNTLKLLDIDRFQPDPGQADHRRHGRTTQGGVTIAASQSLIHYEFPQLGAEKQ</sequence>
<dbReference type="AlphaFoldDB" id="A0A944QVD3"/>
<accession>A0A944QVD3</accession>
<feature type="region of interest" description="Disordered" evidence="1">
    <location>
        <begin position="12"/>
        <end position="32"/>
    </location>
</feature>
<comment type="caution">
    <text evidence="2">The sequence shown here is derived from an EMBL/GenBank/DDBJ whole genome shotgun (WGS) entry which is preliminary data.</text>
</comment>
<evidence type="ECO:0000313" key="2">
    <source>
        <dbReference type="EMBL" id="MBT2989884.1"/>
    </source>
</evidence>
<protein>
    <submittedName>
        <fullName evidence="2">Uncharacterized protein</fullName>
    </submittedName>
</protein>
<dbReference type="Proteomes" id="UP000770889">
    <property type="component" value="Unassembled WGS sequence"/>
</dbReference>
<dbReference type="EMBL" id="JAHHGM010000011">
    <property type="protein sequence ID" value="MBT2989884.1"/>
    <property type="molecule type" value="Genomic_DNA"/>
</dbReference>
<evidence type="ECO:0000313" key="3">
    <source>
        <dbReference type="Proteomes" id="UP000770889"/>
    </source>
</evidence>
<gene>
    <name evidence="2" type="ORF">KME65_13095</name>
</gene>